<gene>
    <name evidence="2" type="ORF">JRG66_03980</name>
</gene>
<dbReference type="RefSeq" id="WP_265164453.1">
    <property type="nucleotide sequence ID" value="NZ_CP069620.1"/>
</dbReference>
<organism evidence="2 3">
    <name type="scientific">Salinimicrobium tongyeongense</name>
    <dbReference type="NCBI Taxonomy" id="2809707"/>
    <lineage>
        <taxon>Bacteria</taxon>
        <taxon>Pseudomonadati</taxon>
        <taxon>Bacteroidota</taxon>
        <taxon>Flavobacteriia</taxon>
        <taxon>Flavobacteriales</taxon>
        <taxon>Flavobacteriaceae</taxon>
        <taxon>Salinimicrobium</taxon>
    </lineage>
</organism>
<reference evidence="2" key="1">
    <citation type="submission" date="2021-02" db="EMBL/GenBank/DDBJ databases">
        <title>Salinimicrobium sp. nov. isolated from seawater in Tongyeong, Republic of Korea.</title>
        <authorList>
            <person name="Lee S.-J."/>
        </authorList>
    </citation>
    <scope>NUCLEOTIDE SEQUENCE</scope>
    <source>
        <strain evidence="2">HN-2-9-2</strain>
    </source>
</reference>
<evidence type="ECO:0000313" key="3">
    <source>
        <dbReference type="Proteomes" id="UP001163981"/>
    </source>
</evidence>
<keyword evidence="3" id="KW-1185">Reference proteome</keyword>
<protein>
    <submittedName>
        <fullName evidence="2">Uncharacterized protein</fullName>
    </submittedName>
</protein>
<evidence type="ECO:0000313" key="2">
    <source>
        <dbReference type="EMBL" id="UZH56038.1"/>
    </source>
</evidence>
<evidence type="ECO:0000256" key="1">
    <source>
        <dbReference type="SAM" id="MobiDB-lite"/>
    </source>
</evidence>
<sequence>MSFTSETAKEAGKRSTRAGKKNRTTEETRERFKDLLEANFDKIQEDLEQLAPEQRIKALLDLAKFVLPTLRSTELKASEKDFQPIVINLGSGINPEADE</sequence>
<accession>A0ABY6NU69</accession>
<feature type="region of interest" description="Disordered" evidence="1">
    <location>
        <begin position="1"/>
        <end position="29"/>
    </location>
</feature>
<name>A0ABY6NU69_9FLAO</name>
<dbReference type="EMBL" id="CP069620">
    <property type="protein sequence ID" value="UZH56038.1"/>
    <property type="molecule type" value="Genomic_DNA"/>
</dbReference>
<dbReference type="Proteomes" id="UP001163981">
    <property type="component" value="Chromosome"/>
</dbReference>
<proteinExistence type="predicted"/>